<accession>A0A9P4L7U8</accession>
<evidence type="ECO:0000313" key="1">
    <source>
        <dbReference type="EMBL" id="KAF1844508.1"/>
    </source>
</evidence>
<protein>
    <submittedName>
        <fullName evidence="1">Uncharacterized protein</fullName>
    </submittedName>
</protein>
<dbReference type="Proteomes" id="UP000800039">
    <property type="component" value="Unassembled WGS sequence"/>
</dbReference>
<name>A0A9P4L7U8_9PLEO</name>
<proteinExistence type="predicted"/>
<gene>
    <name evidence="1" type="ORF">K460DRAFT_335276</name>
</gene>
<dbReference type="EMBL" id="ML976616">
    <property type="protein sequence ID" value="KAF1844508.1"/>
    <property type="molecule type" value="Genomic_DNA"/>
</dbReference>
<dbReference type="RefSeq" id="XP_040787071.1">
    <property type="nucleotide sequence ID" value="XM_040930944.1"/>
</dbReference>
<sequence>MPIFATFVMGPKETYFFNTPTHWAWHNLPPDIESLLTKTPAIKDVIELALSDKGTYFISYRDHDDQILCKHYNLPNPLTEYLYASHPAVIRDLSTLSITLGPYESYYAWDKTTASWSNLPPSLEKVVLARVESQDAWKTTWKANGAEAPSFVSLGAEGAYFMRTVSGGGCWDLKCGKQGDGREGTEGIRGTNKFLEECSDFSGVAGLHLFPSHPNADILILTTGKAFSNLPECTWVDYNKMATALPSFVQSMQPIPPMPQQRPPQPRLVPQPQIAPRVQQQRFMQPQPIMQMQQPYTQPYAQPQHNCCPTFVSGAPHNCCPQTPIQPRPFGMLPVYATPVAPQPMGYGGGGGGGQGGFIYR</sequence>
<organism evidence="1 2">
    <name type="scientific">Cucurbitaria berberidis CBS 394.84</name>
    <dbReference type="NCBI Taxonomy" id="1168544"/>
    <lineage>
        <taxon>Eukaryota</taxon>
        <taxon>Fungi</taxon>
        <taxon>Dikarya</taxon>
        <taxon>Ascomycota</taxon>
        <taxon>Pezizomycotina</taxon>
        <taxon>Dothideomycetes</taxon>
        <taxon>Pleosporomycetidae</taxon>
        <taxon>Pleosporales</taxon>
        <taxon>Pleosporineae</taxon>
        <taxon>Cucurbitariaceae</taxon>
        <taxon>Cucurbitaria</taxon>
    </lineage>
</organism>
<dbReference type="OrthoDB" id="4354287at2759"/>
<comment type="caution">
    <text evidence="1">The sequence shown here is derived from an EMBL/GenBank/DDBJ whole genome shotgun (WGS) entry which is preliminary data.</text>
</comment>
<dbReference type="AlphaFoldDB" id="A0A9P4L7U8"/>
<reference evidence="1" key="1">
    <citation type="submission" date="2020-01" db="EMBL/GenBank/DDBJ databases">
        <authorList>
            <consortium name="DOE Joint Genome Institute"/>
            <person name="Haridas S."/>
            <person name="Albert R."/>
            <person name="Binder M."/>
            <person name="Bloem J."/>
            <person name="Labutti K."/>
            <person name="Salamov A."/>
            <person name="Andreopoulos B."/>
            <person name="Baker S.E."/>
            <person name="Barry K."/>
            <person name="Bills G."/>
            <person name="Bluhm B.H."/>
            <person name="Cannon C."/>
            <person name="Castanera R."/>
            <person name="Culley D.E."/>
            <person name="Daum C."/>
            <person name="Ezra D."/>
            <person name="Gonzalez J.B."/>
            <person name="Henrissat B."/>
            <person name="Kuo A."/>
            <person name="Liang C."/>
            <person name="Lipzen A."/>
            <person name="Lutzoni F."/>
            <person name="Magnuson J."/>
            <person name="Mondo S."/>
            <person name="Nolan M."/>
            <person name="Ohm R."/>
            <person name="Pangilinan J."/>
            <person name="Park H.-J."/>
            <person name="Ramirez L."/>
            <person name="Alfaro M."/>
            <person name="Sun H."/>
            <person name="Tritt A."/>
            <person name="Yoshinaga Y."/>
            <person name="Zwiers L.-H."/>
            <person name="Turgeon B.G."/>
            <person name="Goodwin S.B."/>
            <person name="Spatafora J.W."/>
            <person name="Crous P.W."/>
            <person name="Grigoriev I.V."/>
        </authorList>
    </citation>
    <scope>NUCLEOTIDE SEQUENCE</scope>
    <source>
        <strain evidence="1">CBS 394.84</strain>
    </source>
</reference>
<dbReference type="GeneID" id="63848196"/>
<keyword evidence="2" id="KW-1185">Reference proteome</keyword>
<evidence type="ECO:0000313" key="2">
    <source>
        <dbReference type="Proteomes" id="UP000800039"/>
    </source>
</evidence>